<reference evidence="6 7" key="1">
    <citation type="submission" date="2016-10" db="EMBL/GenBank/DDBJ databases">
        <authorList>
            <person name="de Groot N.N."/>
        </authorList>
    </citation>
    <scope>NUCLEOTIDE SEQUENCE [LARGE SCALE GENOMIC DNA]</scope>
    <source>
        <strain evidence="6 7">DSM 6059</strain>
    </source>
</reference>
<evidence type="ECO:0000256" key="3">
    <source>
        <dbReference type="ARBA" id="ARBA00023295"/>
    </source>
</evidence>
<dbReference type="GO" id="GO:0005980">
    <property type="term" value="P:glycogen catabolic process"/>
    <property type="evidence" value="ECO:0007669"/>
    <property type="project" value="InterPro"/>
</dbReference>
<dbReference type="GO" id="GO:0004135">
    <property type="term" value="F:amylo-alpha-1,6-glucosidase activity"/>
    <property type="evidence" value="ECO:0007669"/>
    <property type="project" value="InterPro"/>
</dbReference>
<dbReference type="Proteomes" id="UP000198862">
    <property type="component" value="Unassembled WGS sequence"/>
</dbReference>
<evidence type="ECO:0000313" key="6">
    <source>
        <dbReference type="EMBL" id="SFD12256.1"/>
    </source>
</evidence>
<dbReference type="RefSeq" id="WP_091987502.1">
    <property type="nucleotide sequence ID" value="NZ_FOLO01000034.1"/>
</dbReference>
<evidence type="ECO:0000259" key="5">
    <source>
        <dbReference type="SMART" id="SM00642"/>
    </source>
</evidence>
<evidence type="ECO:0000313" key="7">
    <source>
        <dbReference type="Proteomes" id="UP000198862"/>
    </source>
</evidence>
<protein>
    <submittedName>
        <fullName evidence="6">Glycogen operon protein</fullName>
    </submittedName>
</protein>
<evidence type="ECO:0000256" key="4">
    <source>
        <dbReference type="SAM" id="MobiDB-lite"/>
    </source>
</evidence>
<dbReference type="STRING" id="1123010.SAMN02745724_03555"/>
<organism evidence="6 7">
    <name type="scientific">Pseudoalteromonas denitrificans DSM 6059</name>
    <dbReference type="NCBI Taxonomy" id="1123010"/>
    <lineage>
        <taxon>Bacteria</taxon>
        <taxon>Pseudomonadati</taxon>
        <taxon>Pseudomonadota</taxon>
        <taxon>Gammaproteobacteria</taxon>
        <taxon>Alteromonadales</taxon>
        <taxon>Pseudoalteromonadaceae</taxon>
        <taxon>Pseudoalteromonas</taxon>
    </lineage>
</organism>
<dbReference type="AlphaFoldDB" id="A0A1I1PR19"/>
<dbReference type="InterPro" id="IPR013780">
    <property type="entry name" value="Glyco_hydro_b"/>
</dbReference>
<dbReference type="InterPro" id="IPR013783">
    <property type="entry name" value="Ig-like_fold"/>
</dbReference>
<dbReference type="OrthoDB" id="3236218at2"/>
<dbReference type="CDD" id="cd02856">
    <property type="entry name" value="E_set_GDE_Isoamylase_N"/>
    <property type="match status" value="1"/>
</dbReference>
<dbReference type="Pfam" id="PF02922">
    <property type="entry name" value="CBM_48"/>
    <property type="match status" value="1"/>
</dbReference>
<name>A0A1I1PR19_9GAMM</name>
<keyword evidence="3" id="KW-0326">Glycosidase</keyword>
<dbReference type="EMBL" id="FOLO01000034">
    <property type="protein sequence ID" value="SFD12256.1"/>
    <property type="molecule type" value="Genomic_DNA"/>
</dbReference>
<proteinExistence type="inferred from homology"/>
<dbReference type="Pfam" id="PF00128">
    <property type="entry name" value="Alpha-amylase"/>
    <property type="match status" value="1"/>
</dbReference>
<dbReference type="SUPFAM" id="SSF51011">
    <property type="entry name" value="Glycosyl hydrolase domain"/>
    <property type="match status" value="1"/>
</dbReference>
<evidence type="ECO:0000256" key="2">
    <source>
        <dbReference type="ARBA" id="ARBA00022801"/>
    </source>
</evidence>
<accession>A0A1I1PR19</accession>
<feature type="compositionally biased region" description="Basic and acidic residues" evidence="4">
    <location>
        <begin position="474"/>
        <end position="488"/>
    </location>
</feature>
<feature type="region of interest" description="Disordered" evidence="4">
    <location>
        <begin position="474"/>
        <end position="499"/>
    </location>
</feature>
<dbReference type="InterPro" id="IPR017853">
    <property type="entry name" value="GH"/>
</dbReference>
<dbReference type="SMART" id="SM00642">
    <property type="entry name" value="Aamy"/>
    <property type="match status" value="1"/>
</dbReference>
<feature type="domain" description="Glycosyl hydrolase family 13 catalytic" evidence="5">
    <location>
        <begin position="181"/>
        <end position="578"/>
    </location>
</feature>
<dbReference type="PANTHER" id="PTHR43002">
    <property type="entry name" value="GLYCOGEN DEBRANCHING ENZYME"/>
    <property type="match status" value="1"/>
</dbReference>
<dbReference type="SUPFAM" id="SSF51445">
    <property type="entry name" value="(Trans)glycosidases"/>
    <property type="match status" value="1"/>
</dbReference>
<dbReference type="Gene3D" id="2.60.40.10">
    <property type="entry name" value="Immunoglobulins"/>
    <property type="match status" value="1"/>
</dbReference>
<evidence type="ECO:0000256" key="1">
    <source>
        <dbReference type="ARBA" id="ARBA00008061"/>
    </source>
</evidence>
<dbReference type="SUPFAM" id="SSF81296">
    <property type="entry name" value="E set domains"/>
    <property type="match status" value="1"/>
</dbReference>
<dbReference type="InterPro" id="IPR011837">
    <property type="entry name" value="Glycogen_debranch_GlgX"/>
</dbReference>
<dbReference type="CDD" id="cd11326">
    <property type="entry name" value="AmyAc_Glg_debranch"/>
    <property type="match status" value="1"/>
</dbReference>
<dbReference type="Gene3D" id="2.60.40.1180">
    <property type="entry name" value="Golgi alpha-mannosidase II"/>
    <property type="match status" value="1"/>
</dbReference>
<dbReference type="NCBIfam" id="TIGR02100">
    <property type="entry name" value="glgX_debranch"/>
    <property type="match status" value="1"/>
</dbReference>
<gene>
    <name evidence="6" type="ORF">SAMN02745724_03555</name>
</gene>
<sequence length="704" mass="79950">MSYSFELEQGAAYPLGATLMHCANSKTTTVNFAIYSSSAKKVELCLFDDTGEQEVARFSLFKGSAYIWHGKIIGMGIGQLYGYRISGEFEPQLGLRFNPNKLLVDPYSKDFFGQFNYSKAFDYILNSNDENALEEINNLDSAGAMPKSKVSYLAPYQGEKPNIAWSDTVIYECHVKGGTINNTLISQENRGKYLGLAEPAFIAHLKNLGITTLELLPVQQYISERFLSDKNLTNYWGYNTFNFFTPHKEYLSQGEISEFQTMVKILHEHKIEVVLDVVFNHTAEGNNQGPTLCFRGIDNASYYRLDPNDLSNYINDTGCGNTLNLSHPRTLQLVMDSLRYWVEIMGVDGFRFDLAPILGRESTGFKSDHSFFQAINQDPILNQVKLIAEPWDIGPGGYQLGNFPAAWREWNDKYRDTVRRFWRGDTGLLPEFAQRFHGSNDLFEHNGRDPSASINFISAHDGFTLADLVSYQDKHNEDNGEDNRDGHSENLSANYGTEGPSNDIALTQLRLKQQKNILLTLLFSQGVPMICSGTESEHSQDGNNNAYCQDNNINWLADQNVYSKSPLYRFISKACLLRKQFKIFKQNRFIHQNDGEFELIWLNQNSTLMSELDWQLPHNHMLGYLLVSKHAKNHNDVLLILFNASTDSFVFKLPKVSSVYRWHVRLNTLAHPDLNEFYAADQSIAIASQSAWILSGAKEGRFNG</sequence>
<dbReference type="InterPro" id="IPR006047">
    <property type="entry name" value="GH13_cat_dom"/>
</dbReference>
<keyword evidence="2" id="KW-0378">Hydrolase</keyword>
<dbReference type="InterPro" id="IPR044505">
    <property type="entry name" value="GlgX_Isoamylase_N_E_set"/>
</dbReference>
<keyword evidence="7" id="KW-1185">Reference proteome</keyword>
<dbReference type="Gene3D" id="3.20.20.80">
    <property type="entry name" value="Glycosidases"/>
    <property type="match status" value="1"/>
</dbReference>
<comment type="similarity">
    <text evidence="1">Belongs to the glycosyl hydrolase 13 family.</text>
</comment>
<dbReference type="InterPro" id="IPR004193">
    <property type="entry name" value="Glyco_hydro_13_N"/>
</dbReference>
<dbReference type="InterPro" id="IPR014756">
    <property type="entry name" value="Ig_E-set"/>
</dbReference>